<keyword evidence="2" id="KW-1185">Reference proteome</keyword>
<sequence length="243" mass="27986">MSNIFFTSDLHFSHRNIAKFCPHTRPQPSYQGDIDTLDQYMIEMWNDTVGVDDDVYNLGDLTFSHNLQHINKVLSQLNGRHHLIFGNHDDIIQDHLDKFLTTSKHDGHPLLYSAQSYLKLQLKELGRTLVLFHYPIAEWDGCHKGYYHLHGHIHDRMADIGGRILNVGFDLHGKLLTLDDVVSYLEDLPKLDHFKDDTPLNHLAIPSILASSPTFGQVKVDDEYQQLVQNISPLIRQKLMQNS</sequence>
<evidence type="ECO:0000313" key="1">
    <source>
        <dbReference type="EMBL" id="STY98245.1"/>
    </source>
</evidence>
<protein>
    <submittedName>
        <fullName evidence="1">Predicted phosphoesterase or phosphohydrolase</fullName>
    </submittedName>
</protein>
<dbReference type="Proteomes" id="UP000255230">
    <property type="component" value="Unassembled WGS sequence"/>
</dbReference>
<reference evidence="1 2" key="1">
    <citation type="submission" date="2018-06" db="EMBL/GenBank/DDBJ databases">
        <authorList>
            <consortium name="Pathogen Informatics"/>
            <person name="Doyle S."/>
        </authorList>
    </citation>
    <scope>NUCLEOTIDE SEQUENCE [LARGE SCALE GENOMIC DNA]</scope>
    <source>
        <strain evidence="1 2">NCTC10465</strain>
    </source>
</reference>
<dbReference type="RefSeq" id="WP_062333381.1">
    <property type="nucleotide sequence ID" value="NZ_CBCRZU010000038.1"/>
</dbReference>
<evidence type="ECO:0000313" key="2">
    <source>
        <dbReference type="Proteomes" id="UP000255230"/>
    </source>
</evidence>
<accession>A0A378QC87</accession>
<name>A0A378QC87_FAUOS</name>
<gene>
    <name evidence="1" type="ORF">NCTC10465_02053</name>
</gene>
<dbReference type="SUPFAM" id="SSF56300">
    <property type="entry name" value="Metallo-dependent phosphatases"/>
    <property type="match status" value="1"/>
</dbReference>
<dbReference type="GeneID" id="35778108"/>
<organism evidence="1 2">
    <name type="scientific">Faucicola osloensis</name>
    <name type="common">Moraxella osloensis</name>
    <dbReference type="NCBI Taxonomy" id="34062"/>
    <lineage>
        <taxon>Bacteria</taxon>
        <taxon>Pseudomonadati</taxon>
        <taxon>Pseudomonadota</taxon>
        <taxon>Gammaproteobacteria</taxon>
        <taxon>Moraxellales</taxon>
        <taxon>Moraxellaceae</taxon>
        <taxon>Faucicola</taxon>
    </lineage>
</organism>
<dbReference type="KEGG" id="mos:AXE82_07930"/>
<proteinExistence type="predicted"/>
<dbReference type="Gene3D" id="3.60.21.10">
    <property type="match status" value="1"/>
</dbReference>
<dbReference type="GO" id="GO:0016787">
    <property type="term" value="F:hydrolase activity"/>
    <property type="evidence" value="ECO:0007669"/>
    <property type="project" value="UniProtKB-KW"/>
</dbReference>
<keyword evidence="1" id="KW-0378">Hydrolase</keyword>
<dbReference type="EMBL" id="UGPY01000001">
    <property type="protein sequence ID" value="STY98245.1"/>
    <property type="molecule type" value="Genomic_DNA"/>
</dbReference>
<dbReference type="InterPro" id="IPR029052">
    <property type="entry name" value="Metallo-depent_PP-like"/>
</dbReference>
<dbReference type="AlphaFoldDB" id="A0A378QC87"/>